<organism evidence="3 4">
    <name type="scientific">Streptomyces triticiradicis</name>
    <dbReference type="NCBI Taxonomy" id="2651189"/>
    <lineage>
        <taxon>Bacteria</taxon>
        <taxon>Bacillati</taxon>
        <taxon>Actinomycetota</taxon>
        <taxon>Actinomycetes</taxon>
        <taxon>Kitasatosporales</taxon>
        <taxon>Streptomycetaceae</taxon>
        <taxon>Streptomyces</taxon>
    </lineage>
</organism>
<reference evidence="3 4" key="1">
    <citation type="submission" date="2019-09" db="EMBL/GenBank/DDBJ databases">
        <title>Isolation and identification of active actinomycetes.</title>
        <authorList>
            <person name="Yu Z."/>
            <person name="Han C."/>
            <person name="Yu B."/>
        </authorList>
    </citation>
    <scope>NUCLEOTIDE SEQUENCE [LARGE SCALE GENOMIC DNA]</scope>
    <source>
        <strain evidence="3 4">NEAU-H2</strain>
    </source>
</reference>
<accession>A0A7J5DN75</accession>
<feature type="region of interest" description="Disordered" evidence="1">
    <location>
        <begin position="1"/>
        <end position="44"/>
    </location>
</feature>
<dbReference type="PANTHER" id="PTHR35849:SF2">
    <property type="entry name" value="BLR2341 PROTEIN"/>
    <property type="match status" value="1"/>
</dbReference>
<dbReference type="Proteomes" id="UP000442990">
    <property type="component" value="Unassembled WGS sequence"/>
</dbReference>
<dbReference type="EMBL" id="WBKG01000002">
    <property type="protein sequence ID" value="KAB1990183.1"/>
    <property type="molecule type" value="Genomic_DNA"/>
</dbReference>
<evidence type="ECO:0000313" key="4">
    <source>
        <dbReference type="Proteomes" id="UP000442990"/>
    </source>
</evidence>
<evidence type="ECO:0000313" key="3">
    <source>
        <dbReference type="EMBL" id="KAB1990183.1"/>
    </source>
</evidence>
<dbReference type="AlphaFoldDB" id="A0A7J5DN75"/>
<dbReference type="CDD" id="cd07043">
    <property type="entry name" value="STAS_anti-anti-sigma_factors"/>
    <property type="match status" value="1"/>
</dbReference>
<name>A0A7J5DN75_9ACTN</name>
<evidence type="ECO:0000259" key="2">
    <source>
        <dbReference type="PROSITE" id="PS50801"/>
    </source>
</evidence>
<sequence length="174" mass="18116">MKQPSHRARTLTAPDSPCPDEGGPARLLPSGRVSVSSAPSGDPTPVAVNGELDFASGRRVRDQLGEALAASAGGLELDLSGLTFCDCAGLNVLLELRHRALGQGKAVTIQAADPAIVRLLDLVGVQELFSPPQARCAEPRRREPVTLAPPKPGTPPGVDVQHARFPSLLVSEPA</sequence>
<dbReference type="InterPro" id="IPR052746">
    <property type="entry name" value="MlaB_ABC_Transporter"/>
</dbReference>
<feature type="region of interest" description="Disordered" evidence="1">
    <location>
        <begin position="135"/>
        <end position="161"/>
    </location>
</feature>
<dbReference type="InterPro" id="IPR002645">
    <property type="entry name" value="STAS_dom"/>
</dbReference>
<dbReference type="InterPro" id="IPR036513">
    <property type="entry name" value="STAS_dom_sf"/>
</dbReference>
<dbReference type="RefSeq" id="WP_151467777.1">
    <property type="nucleotide sequence ID" value="NZ_WBKG01000002.1"/>
</dbReference>
<dbReference type="Pfam" id="PF13466">
    <property type="entry name" value="STAS_2"/>
    <property type="match status" value="1"/>
</dbReference>
<evidence type="ECO:0000256" key="1">
    <source>
        <dbReference type="SAM" id="MobiDB-lite"/>
    </source>
</evidence>
<dbReference type="PROSITE" id="PS50801">
    <property type="entry name" value="STAS"/>
    <property type="match status" value="1"/>
</dbReference>
<dbReference type="SUPFAM" id="SSF52091">
    <property type="entry name" value="SpoIIaa-like"/>
    <property type="match status" value="1"/>
</dbReference>
<comment type="caution">
    <text evidence="3">The sequence shown here is derived from an EMBL/GenBank/DDBJ whole genome shotgun (WGS) entry which is preliminary data.</text>
</comment>
<protein>
    <submittedName>
        <fullName evidence="3">STAS domain-containing protein</fullName>
    </submittedName>
</protein>
<gene>
    <name evidence="3" type="ORF">F8144_03795</name>
</gene>
<keyword evidence="4" id="KW-1185">Reference proteome</keyword>
<dbReference type="InterPro" id="IPR058548">
    <property type="entry name" value="MlaB-like_STAS"/>
</dbReference>
<feature type="domain" description="STAS" evidence="2">
    <location>
        <begin position="46"/>
        <end position="130"/>
    </location>
</feature>
<proteinExistence type="predicted"/>
<dbReference type="PANTHER" id="PTHR35849">
    <property type="entry name" value="BLR2341 PROTEIN"/>
    <property type="match status" value="1"/>
</dbReference>
<dbReference type="Gene3D" id="3.30.750.24">
    <property type="entry name" value="STAS domain"/>
    <property type="match status" value="1"/>
</dbReference>